<evidence type="ECO:0000313" key="2">
    <source>
        <dbReference type="EMBL" id="SPB22288.1"/>
    </source>
</evidence>
<accession>A0A2X0R9B8</accession>
<dbReference type="EMBL" id="OGTV01000012">
    <property type="protein sequence ID" value="SPB22288.1"/>
    <property type="molecule type" value="Genomic_DNA"/>
</dbReference>
<dbReference type="EMBL" id="BLYV01000084">
    <property type="protein sequence ID" value="GFP12494.1"/>
    <property type="molecule type" value="Genomic_DNA"/>
</dbReference>
<proteinExistence type="predicted"/>
<name>A0A2X0R9B8_LACHE</name>
<dbReference type="AlphaFoldDB" id="A0A2X0R9B8"/>
<gene>
    <name evidence="2" type="primary">oxc_3</name>
    <name evidence="2" type="ORF">BDKNPLJD_00307</name>
    <name evidence="1" type="ORF">LHEJCM1062_03660</name>
</gene>
<evidence type="ECO:0000313" key="1">
    <source>
        <dbReference type="EMBL" id="GFP12494.1"/>
    </source>
</evidence>
<dbReference type="Proteomes" id="UP000630086">
    <property type="component" value="Unassembled WGS sequence"/>
</dbReference>
<protein>
    <submittedName>
        <fullName evidence="2">Oxalyl-CoA decarboxylase</fullName>
    </submittedName>
</protein>
<sequence length="44" mass="4458">MADNTSLTGAALLIDALQANGLNNMYGVVGIPVTDLANLAELKA</sequence>
<reference evidence="2" key="1">
    <citation type="submission" date="2018-01" db="EMBL/GenBank/DDBJ databases">
        <authorList>
            <person name="Gaut B.S."/>
            <person name="Morton B.R."/>
            <person name="Clegg M.T."/>
            <person name="Duvall M.R."/>
        </authorList>
    </citation>
    <scope>NUCLEOTIDE SEQUENCE</scope>
    <source>
        <strain evidence="2">Lactobacillus helveticus</strain>
    </source>
</reference>
<reference evidence="1" key="2">
    <citation type="submission" date="2020-07" db="EMBL/GenBank/DDBJ databases">
        <title>Draft genome sequence of Lactobacillus helveticus strain JCM 1062.</title>
        <authorList>
            <person name="Endo A."/>
            <person name="Maeno S."/>
            <person name="Kido Y."/>
        </authorList>
    </citation>
    <scope>NUCLEOTIDE SEQUENCE</scope>
    <source>
        <strain evidence="1">JCM 1062</strain>
    </source>
</reference>
<organism evidence="2">
    <name type="scientific">Lactobacillus helveticus</name>
    <name type="common">Lactobacillus suntoryeus</name>
    <dbReference type="NCBI Taxonomy" id="1587"/>
    <lineage>
        <taxon>Bacteria</taxon>
        <taxon>Bacillati</taxon>
        <taxon>Bacillota</taxon>
        <taxon>Bacilli</taxon>
        <taxon>Lactobacillales</taxon>
        <taxon>Lactobacillaceae</taxon>
        <taxon>Lactobacillus</taxon>
    </lineage>
</organism>